<organism evidence="2 3">
    <name type="scientific">Staphylococcus aureus (strain NCTC 8325 / PS 47)</name>
    <dbReference type="NCBI Taxonomy" id="93061"/>
    <lineage>
        <taxon>Bacteria</taxon>
        <taxon>Bacillati</taxon>
        <taxon>Bacillota</taxon>
        <taxon>Bacilli</taxon>
        <taxon>Bacillales</taxon>
        <taxon>Staphylococcaceae</taxon>
        <taxon>Staphylococcus</taxon>
    </lineage>
</organism>
<dbReference type="Proteomes" id="UP000008816">
    <property type="component" value="Chromosome"/>
</dbReference>
<dbReference type="EMBL" id="CP000253">
    <property type="protein sequence ID" value="ABD32061.1"/>
    <property type="molecule type" value="Genomic_DNA"/>
</dbReference>
<reference evidence="3" key="1">
    <citation type="book" date="2006" name="Gram positive pathogens, 2nd edition" publisher="ASM Press" city="Washington D.C">
        <title>The Staphylococcus aureus NCTC 8325 genome.</title>
        <editorList>
            <person name="Fischetti V."/>
            <person name="Novick R."/>
            <person name="Ferretti J."/>
            <person name="Portnoy D."/>
            <person name="Rood J."/>
        </editorList>
        <authorList>
            <person name="Gillaspy A.F."/>
            <person name="Worrell V."/>
            <person name="Orvis J."/>
            <person name="Roe B.A."/>
            <person name="Dyer D.W."/>
            <person name="Iandolo J.J."/>
        </authorList>
    </citation>
    <scope>NUCLEOTIDE SEQUENCE [LARGE SCALE GENOMIC DNA]</scope>
    <source>
        <strain evidence="3">NCTC 8325 / PS 47</strain>
    </source>
</reference>
<gene>
    <name evidence="2" type="ORF">SAOUHSC_A01912</name>
</gene>
<evidence type="ECO:0000256" key="1">
    <source>
        <dbReference type="SAM" id="MobiDB-lite"/>
    </source>
</evidence>
<evidence type="ECO:0000313" key="2">
    <source>
        <dbReference type="EMBL" id="ABD32061.1"/>
    </source>
</evidence>
<feature type="compositionally biased region" description="Polar residues" evidence="1">
    <location>
        <begin position="12"/>
        <end position="21"/>
    </location>
</feature>
<feature type="region of interest" description="Disordered" evidence="1">
    <location>
        <begin position="1"/>
        <end position="21"/>
    </location>
</feature>
<dbReference type="AntiFam" id="ANF00014">
    <property type="entry name" value="tRNA translation"/>
</dbReference>
<protein>
    <submittedName>
        <fullName evidence="2">Uncharacterized protein</fullName>
    </submittedName>
</protein>
<sequence length="59" mass="6706">MVGLSGLEPPTSRLSGVRSNQLSYRPINLNEQTFKTEYNMSRYSASSEEDVPNISLERR</sequence>
<keyword evidence="3" id="KW-1185">Reference proteome</keyword>
<feature type="region of interest" description="Disordered" evidence="1">
    <location>
        <begin position="40"/>
        <end position="59"/>
    </location>
</feature>
<accession>Q2G2J6</accession>
<dbReference type="AlphaFoldDB" id="Q2G2J6"/>
<evidence type="ECO:0000313" key="3">
    <source>
        <dbReference type="Proteomes" id="UP000008816"/>
    </source>
</evidence>
<proteinExistence type="predicted"/>
<dbReference type="HOGENOM" id="CLU_2958504_0_0_9"/>
<name>Q2G2J6_STAA8</name>